<dbReference type="Proteomes" id="UP000324800">
    <property type="component" value="Unassembled WGS sequence"/>
</dbReference>
<reference evidence="1 2" key="1">
    <citation type="submission" date="2019-03" db="EMBL/GenBank/DDBJ databases">
        <title>Single cell metagenomics reveals metabolic interactions within the superorganism composed of flagellate Streblomastix strix and complex community of Bacteroidetes bacteria on its surface.</title>
        <authorList>
            <person name="Treitli S.C."/>
            <person name="Kolisko M."/>
            <person name="Husnik F."/>
            <person name="Keeling P."/>
            <person name="Hampl V."/>
        </authorList>
    </citation>
    <scope>NUCLEOTIDE SEQUENCE [LARGE SCALE GENOMIC DNA]</scope>
    <source>
        <strain evidence="1">ST1C</strain>
    </source>
</reference>
<gene>
    <name evidence="1" type="ORF">EZS28_043696</name>
</gene>
<evidence type="ECO:0000313" key="2">
    <source>
        <dbReference type="Proteomes" id="UP000324800"/>
    </source>
</evidence>
<sequence>PLGAGTVITFRAQTAEFLPIHVSDCAFIDCICELRIRPDENRQIGVGGAVGAFGKNLRVSFEYFRFINCTSSVQFLSASSQSVNSENGDQYTNILHSSQNEYIFQKESQASNSNEITKPVYQVDCAGGVIISTAGNRGIGRFEAKEKLAQYFKNQRKQSFDASVLVDELIQPYFKLDVCVFIKCNSIVNQLGNPIKVLESGGAIVHFDKVGARCEIKSDIFDDCRTTATITSGQPITTTNIADINSPFEPMWEREQRIGMHGTGLVIAHGTAKPIVKAYGTQFIRCDSILKDIYTLTSNTKLINTEKTQSELHQHDINYNQLQQQKSYIQDIIKPHIRPVIIQPSSEDISHLFLRQNSQSKDNLNVVLKKGRFSSKMISLQGTQLAVKGEGESLSSIMQKESSQHLFTLQDSQLDASEMRAELWGASASLIQCNGLERSIISGLRVGGNKLEYGITNGAAFEVTLGELVLIDVKVERMTLIQ</sequence>
<name>A0A5J4TRA4_9EUKA</name>
<organism evidence="1 2">
    <name type="scientific">Streblomastix strix</name>
    <dbReference type="NCBI Taxonomy" id="222440"/>
    <lineage>
        <taxon>Eukaryota</taxon>
        <taxon>Metamonada</taxon>
        <taxon>Preaxostyla</taxon>
        <taxon>Oxymonadida</taxon>
        <taxon>Streblomastigidae</taxon>
        <taxon>Streblomastix</taxon>
    </lineage>
</organism>
<comment type="caution">
    <text evidence="1">The sequence shown here is derived from an EMBL/GenBank/DDBJ whole genome shotgun (WGS) entry which is preliminary data.</text>
</comment>
<evidence type="ECO:0000313" key="1">
    <source>
        <dbReference type="EMBL" id="KAA6360777.1"/>
    </source>
</evidence>
<proteinExistence type="predicted"/>
<protein>
    <submittedName>
        <fullName evidence="1">Uncharacterized protein</fullName>
    </submittedName>
</protein>
<dbReference type="EMBL" id="SNRW01026460">
    <property type="protein sequence ID" value="KAA6360777.1"/>
    <property type="molecule type" value="Genomic_DNA"/>
</dbReference>
<accession>A0A5J4TRA4</accession>
<feature type="non-terminal residue" evidence="1">
    <location>
        <position position="1"/>
    </location>
</feature>
<dbReference type="AlphaFoldDB" id="A0A5J4TRA4"/>
<feature type="non-terminal residue" evidence="1">
    <location>
        <position position="482"/>
    </location>
</feature>